<sequence>MTPQMILVFAVTAVVFFGFIRERQPPDIIALLGVALLLLTGALSTPQLLSVFSSGAPITIAAMFVLSKALENTGIIASLGALAGRLAGASWLRAMLLLMLPVTFVSAFANNTPVVVVLTPVIITLAHRQGIAASRYLIPLSYASILGGTCTLVGTSTNLLVDGIAQREGLAPFGIFDITLVGVLLAVCGLAYLLLFGWWLLPDRAPDARSVSAALPAPGDPGDPAHTPRRRKAPLAVAVILAVVTLAALHVLPIVSLAVIGAIVVVAAGCLTAGEAYRAVHWPIIMLIFAMLAIGLALEQTGAMRLLVNVLDGLTAGLGPVGLLLVIYVVTSIATEFMSNNAAAILFTPVAIGAALAAGLDPKPFVVAVMMAGSASFATPIGYQTNTIVYRAGGYRFSDFLRIGLPMNLLAMAVTVLAIPRVWPLQAG</sequence>
<evidence type="ECO:0000256" key="2">
    <source>
        <dbReference type="ARBA" id="ARBA00022448"/>
    </source>
</evidence>
<protein>
    <submittedName>
        <fullName evidence="9">SLC13/DASS family transporter</fullName>
    </submittedName>
</protein>
<dbReference type="GO" id="GO:0005886">
    <property type="term" value="C:plasma membrane"/>
    <property type="evidence" value="ECO:0007669"/>
    <property type="project" value="TreeGrafter"/>
</dbReference>
<feature type="transmembrane region" description="Helical" evidence="7">
    <location>
        <begin position="108"/>
        <end position="126"/>
    </location>
</feature>
<keyword evidence="3 7" id="KW-0812">Transmembrane</keyword>
<feature type="transmembrane region" description="Helical" evidence="7">
    <location>
        <begin position="280"/>
        <end position="298"/>
    </location>
</feature>
<dbReference type="CDD" id="cd01115">
    <property type="entry name" value="SLC13_permease"/>
    <property type="match status" value="1"/>
</dbReference>
<name>A0A5N0TC36_9GAMM</name>
<feature type="transmembrane region" description="Helical" evidence="7">
    <location>
        <begin position="235"/>
        <end position="268"/>
    </location>
</feature>
<keyword evidence="4" id="KW-0677">Repeat</keyword>
<feature type="transmembrane region" description="Helical" evidence="7">
    <location>
        <begin position="6"/>
        <end position="21"/>
    </location>
</feature>
<evidence type="ECO:0000259" key="8">
    <source>
        <dbReference type="Pfam" id="PF03600"/>
    </source>
</evidence>
<feature type="transmembrane region" description="Helical" evidence="7">
    <location>
        <begin position="138"/>
        <end position="161"/>
    </location>
</feature>
<keyword evidence="6 7" id="KW-0472">Membrane</keyword>
<dbReference type="PANTHER" id="PTHR43652">
    <property type="entry name" value="BASIC AMINO ACID ANTIPORTER YFCC-RELATED"/>
    <property type="match status" value="1"/>
</dbReference>
<evidence type="ECO:0000256" key="3">
    <source>
        <dbReference type="ARBA" id="ARBA00022692"/>
    </source>
</evidence>
<keyword evidence="5 7" id="KW-1133">Transmembrane helix</keyword>
<gene>
    <name evidence="9" type="ORF">F3N42_11105</name>
</gene>
<comment type="subcellular location">
    <subcellularLocation>
        <location evidence="1">Membrane</location>
        <topology evidence="1">Multi-pass membrane protein</topology>
    </subcellularLocation>
</comment>
<evidence type="ECO:0000313" key="9">
    <source>
        <dbReference type="EMBL" id="KAA9130899.1"/>
    </source>
</evidence>
<dbReference type="InterPro" id="IPR004680">
    <property type="entry name" value="Cit_transptr-like_dom"/>
</dbReference>
<keyword evidence="2" id="KW-0813">Transport</keyword>
<dbReference type="EMBL" id="VYXP01000006">
    <property type="protein sequence ID" value="KAA9130899.1"/>
    <property type="molecule type" value="Genomic_DNA"/>
</dbReference>
<evidence type="ECO:0000256" key="6">
    <source>
        <dbReference type="ARBA" id="ARBA00023136"/>
    </source>
</evidence>
<evidence type="ECO:0000256" key="5">
    <source>
        <dbReference type="ARBA" id="ARBA00022989"/>
    </source>
</evidence>
<reference evidence="9 10" key="1">
    <citation type="submission" date="2019-09" db="EMBL/GenBank/DDBJ databases">
        <title>Wenzhouxiangella sp. Genome sequencing and assembly.</title>
        <authorList>
            <person name="Zhang R."/>
        </authorList>
    </citation>
    <scope>NUCLEOTIDE SEQUENCE [LARGE SCALE GENOMIC DNA]</scope>
    <source>
        <strain evidence="9 10">W260</strain>
    </source>
</reference>
<comment type="caution">
    <text evidence="9">The sequence shown here is derived from an EMBL/GenBank/DDBJ whole genome shotgun (WGS) entry which is preliminary data.</text>
</comment>
<feature type="transmembrane region" description="Helical" evidence="7">
    <location>
        <begin position="173"/>
        <end position="201"/>
    </location>
</feature>
<feature type="transmembrane region" description="Helical" evidence="7">
    <location>
        <begin position="28"/>
        <end position="45"/>
    </location>
</feature>
<evidence type="ECO:0000256" key="1">
    <source>
        <dbReference type="ARBA" id="ARBA00004141"/>
    </source>
</evidence>
<feature type="transmembrane region" description="Helical" evidence="7">
    <location>
        <begin position="365"/>
        <end position="383"/>
    </location>
</feature>
<feature type="transmembrane region" description="Helical" evidence="7">
    <location>
        <begin position="403"/>
        <end position="423"/>
    </location>
</feature>
<dbReference type="Pfam" id="PF03600">
    <property type="entry name" value="CitMHS"/>
    <property type="match status" value="1"/>
</dbReference>
<feature type="domain" description="Citrate transporter-like" evidence="8">
    <location>
        <begin position="18"/>
        <end position="370"/>
    </location>
</feature>
<dbReference type="GO" id="GO:0055085">
    <property type="term" value="P:transmembrane transport"/>
    <property type="evidence" value="ECO:0007669"/>
    <property type="project" value="InterPro"/>
</dbReference>
<dbReference type="AlphaFoldDB" id="A0A5N0TC36"/>
<organism evidence="9 10">
    <name type="scientific">Marinihelvus fidelis</name>
    <dbReference type="NCBI Taxonomy" id="2613842"/>
    <lineage>
        <taxon>Bacteria</taxon>
        <taxon>Pseudomonadati</taxon>
        <taxon>Pseudomonadota</taxon>
        <taxon>Gammaproteobacteria</taxon>
        <taxon>Chromatiales</taxon>
        <taxon>Wenzhouxiangellaceae</taxon>
        <taxon>Marinihelvus</taxon>
    </lineage>
</organism>
<feature type="transmembrane region" description="Helical" evidence="7">
    <location>
        <begin position="342"/>
        <end position="360"/>
    </location>
</feature>
<evidence type="ECO:0000256" key="4">
    <source>
        <dbReference type="ARBA" id="ARBA00022737"/>
    </source>
</evidence>
<evidence type="ECO:0000256" key="7">
    <source>
        <dbReference type="SAM" id="Phobius"/>
    </source>
</evidence>
<keyword evidence="10" id="KW-1185">Reference proteome</keyword>
<dbReference type="Proteomes" id="UP000325372">
    <property type="component" value="Unassembled WGS sequence"/>
</dbReference>
<dbReference type="InterPro" id="IPR051679">
    <property type="entry name" value="DASS-Related_Transporters"/>
</dbReference>
<evidence type="ECO:0000313" key="10">
    <source>
        <dbReference type="Proteomes" id="UP000325372"/>
    </source>
</evidence>
<proteinExistence type="predicted"/>
<feature type="transmembrane region" description="Helical" evidence="7">
    <location>
        <begin position="310"/>
        <end position="330"/>
    </location>
</feature>
<accession>A0A5N0TC36</accession>
<dbReference type="RefSeq" id="WP_150864537.1">
    <property type="nucleotide sequence ID" value="NZ_VYXP01000006.1"/>
</dbReference>
<dbReference type="PANTHER" id="PTHR43652:SF2">
    <property type="entry name" value="BASIC AMINO ACID ANTIPORTER YFCC-RELATED"/>
    <property type="match status" value="1"/>
</dbReference>